<dbReference type="InterPro" id="IPR036291">
    <property type="entry name" value="NAD(P)-bd_dom_sf"/>
</dbReference>
<evidence type="ECO:0000313" key="3">
    <source>
        <dbReference type="EMBL" id="HDX31635.1"/>
    </source>
</evidence>
<dbReference type="SUPFAM" id="SSF55347">
    <property type="entry name" value="Glyceraldehyde-3-phosphate dehydrogenase-like, C-terminal domain"/>
    <property type="match status" value="1"/>
</dbReference>
<comment type="caution">
    <text evidence="3">The sequence shown here is derived from an EMBL/GenBank/DDBJ whole genome shotgun (WGS) entry which is preliminary data.</text>
</comment>
<dbReference type="PANTHER" id="PTHR43249">
    <property type="entry name" value="UDP-N-ACETYL-2-AMINO-2-DEOXY-D-GLUCURONATE OXIDASE"/>
    <property type="match status" value="1"/>
</dbReference>
<dbReference type="EMBL" id="DSMG01000088">
    <property type="protein sequence ID" value="HDX31635.1"/>
    <property type="molecule type" value="Genomic_DNA"/>
</dbReference>
<name>A0A7C1FSX6_9CHLR</name>
<dbReference type="AlphaFoldDB" id="A0A7C1FSX6"/>
<dbReference type="SUPFAM" id="SSF51735">
    <property type="entry name" value="NAD(P)-binding Rossmann-fold domains"/>
    <property type="match status" value="1"/>
</dbReference>
<feature type="domain" description="Gfo/Idh/MocA-like oxidoreductase N-terminal" evidence="1">
    <location>
        <begin position="11"/>
        <end position="128"/>
    </location>
</feature>
<protein>
    <submittedName>
        <fullName evidence="3">Gfo/Idh/MocA family oxidoreductase</fullName>
    </submittedName>
</protein>
<gene>
    <name evidence="3" type="ORF">ENQ20_09100</name>
</gene>
<dbReference type="InterPro" id="IPR052515">
    <property type="entry name" value="Gfo/Idh/MocA_Oxidoreductase"/>
</dbReference>
<dbReference type="Pfam" id="PF22725">
    <property type="entry name" value="GFO_IDH_MocA_C3"/>
    <property type="match status" value="1"/>
</dbReference>
<dbReference type="InterPro" id="IPR000683">
    <property type="entry name" value="Gfo/Idh/MocA-like_OxRdtase_N"/>
</dbReference>
<evidence type="ECO:0000259" key="2">
    <source>
        <dbReference type="Pfam" id="PF22725"/>
    </source>
</evidence>
<sequence>MHSHTSSSQPIRTVFVGNGASIYPLHERAATPDRFMLVGMADIDPGAQTRADAHHVPFFTDHRSLLAAVEPELVVIMTPHPSHPSIAIDALEAGAHVLVEKPMAIQVADADAMIETARRTGRLLAVNFQHRSRPEIRAAYEMIQNGTLGRLQHLNMIAVWPRSHKYFRMSTWRGTWNGEGGGVLLNQAPHNLDLICHLFGLPKRTVAWTRTTLHPIETEDTVQAMFEWPNGAIGSLHVSTAESGQPERIEILGTAGRLEIVQGGLRFERFEQDLRNFFPTTEEIYNGPAQQEVKVTLPAGWTGSHNDIYANLYAAIREGAALLADGESARMSLELANAITLSSRMERAVEFPVDRGEYAALLAQLQANARIHK</sequence>
<dbReference type="Gene3D" id="3.40.50.720">
    <property type="entry name" value="NAD(P)-binding Rossmann-like Domain"/>
    <property type="match status" value="1"/>
</dbReference>
<reference evidence="3" key="1">
    <citation type="journal article" date="2020" name="mSystems">
        <title>Genome- and Community-Level Interaction Insights into Carbon Utilization and Element Cycling Functions of Hydrothermarchaeota in Hydrothermal Sediment.</title>
        <authorList>
            <person name="Zhou Z."/>
            <person name="Liu Y."/>
            <person name="Xu W."/>
            <person name="Pan J."/>
            <person name="Luo Z.H."/>
            <person name="Li M."/>
        </authorList>
    </citation>
    <scope>NUCLEOTIDE SEQUENCE [LARGE SCALE GENOMIC DNA]</scope>
    <source>
        <strain evidence="3">SpSt-289</strain>
    </source>
</reference>
<dbReference type="PANTHER" id="PTHR43249:SF1">
    <property type="entry name" value="D-GLUCOSIDE 3-DEHYDROGENASE"/>
    <property type="match status" value="1"/>
</dbReference>
<dbReference type="Gene3D" id="3.30.360.10">
    <property type="entry name" value="Dihydrodipicolinate Reductase, domain 2"/>
    <property type="match status" value="1"/>
</dbReference>
<organism evidence="3">
    <name type="scientific">Caldilinea aerophila</name>
    <dbReference type="NCBI Taxonomy" id="133453"/>
    <lineage>
        <taxon>Bacteria</taxon>
        <taxon>Bacillati</taxon>
        <taxon>Chloroflexota</taxon>
        <taxon>Caldilineae</taxon>
        <taxon>Caldilineales</taxon>
        <taxon>Caldilineaceae</taxon>
        <taxon>Caldilinea</taxon>
    </lineage>
</organism>
<accession>A0A7C1FSX6</accession>
<dbReference type="InterPro" id="IPR055170">
    <property type="entry name" value="GFO_IDH_MocA-like_dom"/>
</dbReference>
<dbReference type="GO" id="GO:0000166">
    <property type="term" value="F:nucleotide binding"/>
    <property type="evidence" value="ECO:0007669"/>
    <property type="project" value="InterPro"/>
</dbReference>
<dbReference type="Pfam" id="PF01408">
    <property type="entry name" value="GFO_IDH_MocA"/>
    <property type="match status" value="1"/>
</dbReference>
<feature type="domain" description="GFO/IDH/MocA-like oxidoreductase" evidence="2">
    <location>
        <begin position="136"/>
        <end position="259"/>
    </location>
</feature>
<evidence type="ECO:0000259" key="1">
    <source>
        <dbReference type="Pfam" id="PF01408"/>
    </source>
</evidence>
<proteinExistence type="predicted"/>